<dbReference type="Proteomes" id="UP000729402">
    <property type="component" value="Unassembled WGS sequence"/>
</dbReference>
<protein>
    <submittedName>
        <fullName evidence="2">Uncharacterized protein</fullName>
    </submittedName>
</protein>
<organism evidence="2 3">
    <name type="scientific">Zizania palustris</name>
    <name type="common">Northern wild rice</name>
    <dbReference type="NCBI Taxonomy" id="103762"/>
    <lineage>
        <taxon>Eukaryota</taxon>
        <taxon>Viridiplantae</taxon>
        <taxon>Streptophyta</taxon>
        <taxon>Embryophyta</taxon>
        <taxon>Tracheophyta</taxon>
        <taxon>Spermatophyta</taxon>
        <taxon>Magnoliopsida</taxon>
        <taxon>Liliopsida</taxon>
        <taxon>Poales</taxon>
        <taxon>Poaceae</taxon>
        <taxon>BOP clade</taxon>
        <taxon>Oryzoideae</taxon>
        <taxon>Oryzeae</taxon>
        <taxon>Zizaniinae</taxon>
        <taxon>Zizania</taxon>
    </lineage>
</organism>
<feature type="region of interest" description="Disordered" evidence="1">
    <location>
        <begin position="1"/>
        <end position="93"/>
    </location>
</feature>
<evidence type="ECO:0000313" key="2">
    <source>
        <dbReference type="EMBL" id="KAG8098119.1"/>
    </source>
</evidence>
<evidence type="ECO:0000256" key="1">
    <source>
        <dbReference type="SAM" id="MobiDB-lite"/>
    </source>
</evidence>
<evidence type="ECO:0000313" key="3">
    <source>
        <dbReference type="Proteomes" id="UP000729402"/>
    </source>
</evidence>
<reference evidence="2" key="1">
    <citation type="journal article" date="2021" name="bioRxiv">
        <title>Whole Genome Assembly and Annotation of Northern Wild Rice, Zizania palustris L., Supports a Whole Genome Duplication in the Zizania Genus.</title>
        <authorList>
            <person name="Haas M."/>
            <person name="Kono T."/>
            <person name="Macchietto M."/>
            <person name="Millas R."/>
            <person name="McGilp L."/>
            <person name="Shao M."/>
            <person name="Duquette J."/>
            <person name="Hirsch C.N."/>
            <person name="Kimball J."/>
        </authorList>
    </citation>
    <scope>NUCLEOTIDE SEQUENCE</scope>
    <source>
        <tissue evidence="2">Fresh leaf tissue</tissue>
    </source>
</reference>
<comment type="caution">
    <text evidence="2">The sequence shown here is derived from an EMBL/GenBank/DDBJ whole genome shotgun (WGS) entry which is preliminary data.</text>
</comment>
<dbReference type="AlphaFoldDB" id="A0A8J5WZG2"/>
<name>A0A8J5WZG2_ZIZPA</name>
<proteinExistence type="predicted"/>
<keyword evidence="3" id="KW-1185">Reference proteome</keyword>
<dbReference type="EMBL" id="JAAALK010000079">
    <property type="protein sequence ID" value="KAG8098119.1"/>
    <property type="molecule type" value="Genomic_DNA"/>
</dbReference>
<sequence>MKPRRGLAHPSLSTCSHSVSTRPSLTRCGSAAASRRSASRLPPSSGATSSTSLPPSGSIRLARHRTPRPPAATAATPLGLLTDTPTRAGAPAR</sequence>
<feature type="compositionally biased region" description="Polar residues" evidence="1">
    <location>
        <begin position="11"/>
        <end position="24"/>
    </location>
</feature>
<reference evidence="2" key="2">
    <citation type="submission" date="2021-02" db="EMBL/GenBank/DDBJ databases">
        <authorList>
            <person name="Kimball J.A."/>
            <person name="Haas M.W."/>
            <person name="Macchietto M."/>
            <person name="Kono T."/>
            <person name="Duquette J."/>
            <person name="Shao M."/>
        </authorList>
    </citation>
    <scope>NUCLEOTIDE SEQUENCE</scope>
    <source>
        <tissue evidence="2">Fresh leaf tissue</tissue>
    </source>
</reference>
<feature type="compositionally biased region" description="Low complexity" evidence="1">
    <location>
        <begin position="71"/>
        <end position="87"/>
    </location>
</feature>
<feature type="compositionally biased region" description="Low complexity" evidence="1">
    <location>
        <begin position="29"/>
        <end position="47"/>
    </location>
</feature>
<accession>A0A8J5WZG2</accession>
<gene>
    <name evidence="2" type="ORF">GUJ93_ZPchr0013g35268</name>
</gene>